<protein>
    <submittedName>
        <fullName evidence="1">Uncharacterized protein</fullName>
    </submittedName>
</protein>
<dbReference type="Proteomes" id="UP000004848">
    <property type="component" value="Unassembled WGS sequence"/>
</dbReference>
<proteinExistence type="predicted"/>
<reference evidence="1 2" key="1">
    <citation type="submission" date="2006-05" db="EMBL/GenBank/DDBJ databases">
        <authorList>
            <person name="King G."/>
            <person name="Ferriera S."/>
            <person name="Johnson J."/>
            <person name="Kravitz S."/>
            <person name="Beeson K."/>
            <person name="Sutton G."/>
            <person name="Rogers Y.-H."/>
            <person name="Friedman R."/>
            <person name="Frazier M."/>
            <person name="Venter J.C."/>
        </authorList>
    </citation>
    <scope>NUCLEOTIDE SEQUENCE [LARGE SCALE GENOMIC DNA]</scope>
    <source>
        <strain evidence="2">ATCC 25650 / DSM 13394 / JCM 20685 / NBRC 16684 / NCIMB 2208 / IAM 12614 / B1</strain>
    </source>
</reference>
<dbReference type="GeneID" id="68850496"/>
<organism evidence="1 2">
    <name type="scientific">Roseibium aggregatum (strain ATCC 25650 / DSM 13394 / JCM 20685 / NBRC 16684 / NCIMB 2208 / IAM 12614 / B1)</name>
    <name type="common">Stappia aggregata</name>
    <dbReference type="NCBI Taxonomy" id="384765"/>
    <lineage>
        <taxon>Bacteria</taxon>
        <taxon>Pseudomonadati</taxon>
        <taxon>Pseudomonadota</taxon>
        <taxon>Alphaproteobacteria</taxon>
        <taxon>Hyphomicrobiales</taxon>
        <taxon>Stappiaceae</taxon>
        <taxon>Roseibium</taxon>
    </lineage>
</organism>
<evidence type="ECO:0000313" key="2">
    <source>
        <dbReference type="Proteomes" id="UP000004848"/>
    </source>
</evidence>
<dbReference type="AlphaFoldDB" id="A0P2H2"/>
<accession>A0P2H2</accession>
<name>A0P2H2_ROSAI</name>
<sequence>MQIRPAYSEILQDTVRRVPVKVRALGIEPAPGLPRSHSRQDCFKQSFYVTFPITHIAIASGSVQLCARAVGLVLTPQDLLSVLKINQFHELHTLRRSFDPGTMTAEGFVA</sequence>
<dbReference type="EMBL" id="AAUW01000026">
    <property type="protein sequence ID" value="EAV40836.1"/>
    <property type="molecule type" value="Genomic_DNA"/>
</dbReference>
<gene>
    <name evidence="1" type="ORF">SIAM614_17529</name>
</gene>
<dbReference type="RefSeq" id="WP_006939541.1">
    <property type="nucleotide sequence ID" value="NZ_AAUW01000026.1"/>
</dbReference>
<evidence type="ECO:0000313" key="1">
    <source>
        <dbReference type="EMBL" id="EAV40836.1"/>
    </source>
</evidence>
<comment type="caution">
    <text evidence="1">The sequence shown here is derived from an EMBL/GenBank/DDBJ whole genome shotgun (WGS) entry which is preliminary data.</text>
</comment>